<name>A0A8J7RHK8_METVO</name>
<keyword evidence="3 5" id="KW-0456">Lyase</keyword>
<sequence>MKIEVEKDIELYKICVPVMEETVEKSLKFVKDVHNKVYSKNVPHMYEFRLDCLHKSELSIENVEKIFKCDCEKIITVRWNWEEGTWNNEKESVLGCLDILKRAIDFNVNYIDIEHKNLKGVKQGLRDYRDNVHSNTKIIVSYHNFMKTDDYSILKNIIEEEFRYGDIAKIATSVCENMDNCNIFKACSEYKHNIIAIGMGKLGKIARVHGPQFGSILTFCTVSKEKASAPGQLHIDDLFEIWERYYR</sequence>
<evidence type="ECO:0000256" key="4">
    <source>
        <dbReference type="ARBA" id="ARBA00023270"/>
    </source>
</evidence>
<dbReference type="Pfam" id="PF01487">
    <property type="entry name" value="DHquinase_I"/>
    <property type="match status" value="1"/>
</dbReference>
<gene>
    <name evidence="5" type="ORF">J3E07_000439</name>
</gene>
<evidence type="ECO:0000256" key="2">
    <source>
        <dbReference type="ARBA" id="ARBA00012060"/>
    </source>
</evidence>
<organism evidence="5 6">
    <name type="scientific">Methanococcus voltae</name>
    <dbReference type="NCBI Taxonomy" id="2188"/>
    <lineage>
        <taxon>Archaea</taxon>
        <taxon>Methanobacteriati</taxon>
        <taxon>Methanobacteriota</taxon>
        <taxon>Methanomada group</taxon>
        <taxon>Methanococci</taxon>
        <taxon>Methanococcales</taxon>
        <taxon>Methanococcaceae</taxon>
        <taxon>Methanococcus</taxon>
    </lineage>
</organism>
<accession>A0A8J7RHK8</accession>
<dbReference type="CDD" id="cd00502">
    <property type="entry name" value="DHQase_I"/>
    <property type="match status" value="1"/>
</dbReference>
<comment type="caution">
    <text evidence="5">The sequence shown here is derived from an EMBL/GenBank/DDBJ whole genome shotgun (WGS) entry which is preliminary data.</text>
</comment>
<dbReference type="GO" id="GO:0046279">
    <property type="term" value="P:3,4-dihydroxybenzoate biosynthetic process"/>
    <property type="evidence" value="ECO:0007669"/>
    <property type="project" value="TreeGrafter"/>
</dbReference>
<evidence type="ECO:0000313" key="5">
    <source>
        <dbReference type="EMBL" id="MBP2201041.1"/>
    </source>
</evidence>
<dbReference type="InterPro" id="IPR050146">
    <property type="entry name" value="Type-I_3-dehydroquinase"/>
</dbReference>
<dbReference type="InterPro" id="IPR001381">
    <property type="entry name" value="DHquinase_I"/>
</dbReference>
<dbReference type="NCBIfam" id="TIGR01093">
    <property type="entry name" value="aroD"/>
    <property type="match status" value="1"/>
</dbReference>
<evidence type="ECO:0000313" key="6">
    <source>
        <dbReference type="Proteomes" id="UP000740329"/>
    </source>
</evidence>
<evidence type="ECO:0000256" key="1">
    <source>
        <dbReference type="ARBA" id="ARBA00001864"/>
    </source>
</evidence>
<dbReference type="AlphaFoldDB" id="A0A8J7RHK8"/>
<dbReference type="Proteomes" id="UP000740329">
    <property type="component" value="Unassembled WGS sequence"/>
</dbReference>
<dbReference type="Gene3D" id="3.20.20.70">
    <property type="entry name" value="Aldolase class I"/>
    <property type="match status" value="1"/>
</dbReference>
<proteinExistence type="predicted"/>
<dbReference type="GO" id="GO:0003855">
    <property type="term" value="F:3-dehydroquinate dehydratase activity"/>
    <property type="evidence" value="ECO:0007669"/>
    <property type="project" value="UniProtKB-EC"/>
</dbReference>
<dbReference type="EMBL" id="JAGGMV010000001">
    <property type="protein sequence ID" value="MBP2201041.1"/>
    <property type="molecule type" value="Genomic_DNA"/>
</dbReference>
<dbReference type="PANTHER" id="PTHR43699:SF1">
    <property type="entry name" value="3-DEHYDROQUINATE DEHYDRATASE"/>
    <property type="match status" value="1"/>
</dbReference>
<dbReference type="RefSeq" id="WP_209590510.1">
    <property type="nucleotide sequence ID" value="NZ_JAGGMV010000001.1"/>
</dbReference>
<keyword evidence="4" id="KW-0704">Schiff base</keyword>
<protein>
    <recommendedName>
        <fullName evidence="2">3-dehydroquinate dehydratase</fullName>
        <ecNumber evidence="2">4.2.1.10</ecNumber>
    </recommendedName>
</protein>
<evidence type="ECO:0000256" key="3">
    <source>
        <dbReference type="ARBA" id="ARBA00023239"/>
    </source>
</evidence>
<dbReference type="SUPFAM" id="SSF51569">
    <property type="entry name" value="Aldolase"/>
    <property type="match status" value="1"/>
</dbReference>
<reference evidence="5" key="1">
    <citation type="submission" date="2021-03" db="EMBL/GenBank/DDBJ databases">
        <title>Genomic Encyclopedia of Type Strains, Phase IV (KMG-V): Genome sequencing to study the core and pangenomes of soil and plant-associated prokaryotes.</title>
        <authorList>
            <person name="Whitman W."/>
        </authorList>
    </citation>
    <scope>NUCLEOTIDE SEQUENCE</scope>
    <source>
        <strain evidence="5">C4</strain>
    </source>
</reference>
<dbReference type="InterPro" id="IPR013785">
    <property type="entry name" value="Aldolase_TIM"/>
</dbReference>
<comment type="catalytic activity">
    <reaction evidence="1">
        <text>3-dehydroquinate = 3-dehydroshikimate + H2O</text>
        <dbReference type="Rhea" id="RHEA:21096"/>
        <dbReference type="ChEBI" id="CHEBI:15377"/>
        <dbReference type="ChEBI" id="CHEBI:16630"/>
        <dbReference type="ChEBI" id="CHEBI:32364"/>
        <dbReference type="EC" id="4.2.1.10"/>
    </reaction>
</comment>
<dbReference type="EC" id="4.2.1.10" evidence="2"/>
<dbReference type="PANTHER" id="PTHR43699">
    <property type="entry name" value="3-DEHYDROQUINATE DEHYDRATASE"/>
    <property type="match status" value="1"/>
</dbReference>